<dbReference type="InterPro" id="IPR048273">
    <property type="entry name" value="Luciferase"/>
</dbReference>
<dbReference type="EMBL" id="JAFEKC020000020">
    <property type="protein sequence ID" value="KAK0508686.1"/>
    <property type="molecule type" value="Genomic_DNA"/>
</dbReference>
<protein>
    <recommendedName>
        <fullName evidence="1">Luciferase domain-containing protein</fullName>
    </recommendedName>
</protein>
<reference evidence="2" key="1">
    <citation type="submission" date="2023-03" db="EMBL/GenBank/DDBJ databases">
        <title>Complete genome of Cladonia borealis.</title>
        <authorList>
            <person name="Park H."/>
        </authorList>
    </citation>
    <scope>NUCLEOTIDE SEQUENCE</scope>
    <source>
        <strain evidence="2">ANT050790</strain>
    </source>
</reference>
<accession>A0AA39QVM4</accession>
<dbReference type="PANTHER" id="PTHR38695:SF1">
    <property type="entry name" value="AMINO ACID PERMEASE_ SLC12A DOMAIN-CONTAINING PROTEIN"/>
    <property type="match status" value="1"/>
</dbReference>
<evidence type="ECO:0000259" key="1">
    <source>
        <dbReference type="Pfam" id="PF17648"/>
    </source>
</evidence>
<gene>
    <name evidence="2" type="ORF">JMJ35_008962</name>
</gene>
<dbReference type="PANTHER" id="PTHR38695">
    <property type="entry name" value="AMINO ACID PERMEASE_ SLC12A DOMAIN-CONTAINING PROTEIN"/>
    <property type="match status" value="1"/>
</dbReference>
<evidence type="ECO:0000313" key="3">
    <source>
        <dbReference type="Proteomes" id="UP001166286"/>
    </source>
</evidence>
<dbReference type="InterPro" id="IPR040841">
    <property type="entry name" value="Luciferase_dom"/>
</dbReference>
<dbReference type="Proteomes" id="UP001166286">
    <property type="component" value="Unassembled WGS sequence"/>
</dbReference>
<keyword evidence="3" id="KW-1185">Reference proteome</keyword>
<sequence>MTKTFLKNISHYVQSSLSYITQHKTNVLTLLLLPLIPFAYHDYRGWYDLGAGGLPHNALGWLMQSLLRLCASRNVRDANSYDMQIRTSELENTSFLKNRLPAWEGKAPKTGNWVAPHRQLEQSASAEIKMALEAEITRIATTNPQTLELGPSKLEGGCPALFIREEIYTPNHSCARQSPREVFHVHSAAEGSCHAILSAADAKVVLERGWGERHGLCGRGLGVPLGYVMVFAPRSVREVEVFGMVARAAACYGIAFIDQRPTFPHFAPIYMASSNASNLDQEHKDLTRLREEESRKLSDTYGRFIEGHNEMERRTRETPLNPEDAGLRPHEPRLQVRITGPPTVSLSSKTLSISTRLTYMPSQDSQALTLQNGGVTGTGWNEGEAYLFYDEQGRVAEHEFLEKQYDDDEPRLVRPDNGFVTLETGETVERSVEIWLSWWRDGLQLGREYNLRMPWAHVAWWNYGTMDSFHDTQVFSFDTRDDGGFKIPTSNILRIKVVE</sequence>
<organism evidence="2 3">
    <name type="scientific">Cladonia borealis</name>
    <dbReference type="NCBI Taxonomy" id="184061"/>
    <lineage>
        <taxon>Eukaryota</taxon>
        <taxon>Fungi</taxon>
        <taxon>Dikarya</taxon>
        <taxon>Ascomycota</taxon>
        <taxon>Pezizomycotina</taxon>
        <taxon>Lecanoromycetes</taxon>
        <taxon>OSLEUM clade</taxon>
        <taxon>Lecanoromycetidae</taxon>
        <taxon>Lecanorales</taxon>
        <taxon>Lecanorineae</taxon>
        <taxon>Cladoniaceae</taxon>
        <taxon>Cladonia</taxon>
    </lineage>
</organism>
<comment type="caution">
    <text evidence="2">The sequence shown here is derived from an EMBL/GenBank/DDBJ whole genome shotgun (WGS) entry which is preliminary data.</text>
</comment>
<feature type="domain" description="Luciferase" evidence="1">
    <location>
        <begin position="180"/>
        <end position="248"/>
    </location>
</feature>
<evidence type="ECO:0000313" key="2">
    <source>
        <dbReference type="EMBL" id="KAK0508686.1"/>
    </source>
</evidence>
<name>A0AA39QVM4_9LECA</name>
<dbReference type="Pfam" id="PF17648">
    <property type="entry name" value="Luciferase"/>
    <property type="match status" value="1"/>
</dbReference>
<dbReference type="AlphaFoldDB" id="A0AA39QVM4"/>
<proteinExistence type="predicted"/>